<dbReference type="InterPro" id="IPR027417">
    <property type="entry name" value="P-loop_NTPase"/>
</dbReference>
<dbReference type="InterPro" id="IPR002110">
    <property type="entry name" value="Ankyrin_rpt"/>
</dbReference>
<dbReference type="Proteomes" id="UP001201812">
    <property type="component" value="Unassembled WGS sequence"/>
</dbReference>
<dbReference type="PROSITE" id="PS51424">
    <property type="entry name" value="ROC"/>
    <property type="match status" value="1"/>
</dbReference>
<evidence type="ECO:0000256" key="4">
    <source>
        <dbReference type="ARBA" id="ARBA00022741"/>
    </source>
</evidence>
<keyword evidence="3" id="KW-0677">Repeat</keyword>
<dbReference type="EMBL" id="JAKKPZ010000015">
    <property type="protein sequence ID" value="KAI1713551.1"/>
    <property type="molecule type" value="Genomic_DNA"/>
</dbReference>
<evidence type="ECO:0000259" key="8">
    <source>
        <dbReference type="PROSITE" id="PS51424"/>
    </source>
</evidence>
<evidence type="ECO:0000256" key="5">
    <source>
        <dbReference type="ARBA" id="ARBA00023043"/>
    </source>
</evidence>
<dbReference type="Gene3D" id="3.30.70.1390">
    <property type="entry name" value="ROC domain from the Parkinson's disease-associated leucine-rich repeat kinase 2"/>
    <property type="match status" value="1"/>
</dbReference>
<feature type="repeat" description="ANK" evidence="6">
    <location>
        <begin position="79"/>
        <end position="111"/>
    </location>
</feature>
<organism evidence="9 10">
    <name type="scientific">Ditylenchus destructor</name>
    <dbReference type="NCBI Taxonomy" id="166010"/>
    <lineage>
        <taxon>Eukaryota</taxon>
        <taxon>Metazoa</taxon>
        <taxon>Ecdysozoa</taxon>
        <taxon>Nematoda</taxon>
        <taxon>Chromadorea</taxon>
        <taxon>Rhabditida</taxon>
        <taxon>Tylenchina</taxon>
        <taxon>Tylenchomorpha</taxon>
        <taxon>Sphaerularioidea</taxon>
        <taxon>Anguinidae</taxon>
        <taxon>Anguininae</taxon>
        <taxon>Ditylenchus</taxon>
    </lineage>
</organism>
<feature type="compositionally biased region" description="Polar residues" evidence="7">
    <location>
        <begin position="779"/>
        <end position="792"/>
    </location>
</feature>
<accession>A0AAD4R3M0</accession>
<dbReference type="InterPro" id="IPR032675">
    <property type="entry name" value="LRR_dom_sf"/>
</dbReference>
<evidence type="ECO:0000256" key="1">
    <source>
        <dbReference type="ARBA" id="ARBA00001946"/>
    </source>
</evidence>
<evidence type="ECO:0000256" key="7">
    <source>
        <dbReference type="SAM" id="MobiDB-lite"/>
    </source>
</evidence>
<dbReference type="Gene3D" id="3.40.50.300">
    <property type="entry name" value="P-loop containing nucleotide triphosphate hydrolases"/>
    <property type="match status" value="1"/>
</dbReference>
<feature type="repeat" description="ANK" evidence="6">
    <location>
        <begin position="251"/>
        <end position="283"/>
    </location>
</feature>
<feature type="compositionally biased region" description="Basic and acidic residues" evidence="7">
    <location>
        <begin position="714"/>
        <end position="730"/>
    </location>
</feature>
<evidence type="ECO:0000313" key="9">
    <source>
        <dbReference type="EMBL" id="KAI1713551.1"/>
    </source>
</evidence>
<evidence type="ECO:0000313" key="10">
    <source>
        <dbReference type="Proteomes" id="UP001201812"/>
    </source>
</evidence>
<keyword evidence="10" id="KW-1185">Reference proteome</keyword>
<dbReference type="SMART" id="SM00248">
    <property type="entry name" value="ANK"/>
    <property type="match status" value="9"/>
</dbReference>
<gene>
    <name evidence="9" type="ORF">DdX_09067</name>
</gene>
<dbReference type="GO" id="GO:0009966">
    <property type="term" value="P:regulation of signal transduction"/>
    <property type="evidence" value="ECO:0007669"/>
    <property type="project" value="UniProtKB-ARBA"/>
</dbReference>
<comment type="cofactor">
    <cofactor evidence="1">
        <name>Mg(2+)</name>
        <dbReference type="ChEBI" id="CHEBI:18420"/>
    </cofactor>
</comment>
<dbReference type="SUPFAM" id="SSF48403">
    <property type="entry name" value="Ankyrin repeat"/>
    <property type="match status" value="2"/>
</dbReference>
<reference evidence="9" key="1">
    <citation type="submission" date="2022-01" db="EMBL/GenBank/DDBJ databases">
        <title>Genome Sequence Resource for Two Populations of Ditylenchus destructor, the Migratory Endoparasitic Phytonematode.</title>
        <authorList>
            <person name="Zhang H."/>
            <person name="Lin R."/>
            <person name="Xie B."/>
        </authorList>
    </citation>
    <scope>NUCLEOTIDE SEQUENCE</scope>
    <source>
        <strain evidence="9">BazhouSP</strain>
    </source>
</reference>
<sequence>MSLSKAEEEATDLILQAIHYNNADLLRELLLENPGLVNFRDSLGRTGLHYASIRGNAECALALLELGADIDAISTLSDDLKSPLLLASQKGHVHIVKLLVENGVDLFHCDSNGYSALQLAQLNGHESTASLLISSIGRIHAEAAQLRTKLCAAIIDGDHAIATEVLNAAPACARKQILNGERSDEKSALYLACEHGRSEIIRSLLRLSHHSIIYNPTGDTVLHASVSSQDSETVQIIINKFPFLMEVANNDVSLPLHWACRCGNIDVVRVLLEHNYPKNEVKAVENGRGADSFYKFPCDLNATDNECRTPLYLAAANGHATFKLRIFQPGEDSRSECSSDSIQTTPSVLECPFVLDVYSTSSGRTPLMIACASGNIDVVRILLDHGADVNLPGTEVFIIFNKRCCLVALTDVEISNLLPMEEARCIGSGALVEAAKNCHPDLVRLLLNHGAQDFDNKALVVTITNRSLELVPSFLCQLTFPDTEYRIHKNAARPTMSLSSAAGSLLNTNLLANVQPTTSCQLNWHNASLDRLQMDWLVAAAMHLNPRVKQSRIALTAITRVDLSNNHLTIVPYTLFHLQSMRILNLDQNCITRIEFPPSGEFQASCLEHFSIAGNCLPELPVQLFSERHFPQLKVANFSSNCIRYLSPAVWSAPRLRELNLMNNEIAHINSRVTAEDRRHVMNGLRRHGRLPRKQMTTESDGRSTTIAPSSENIRARAEKGSHSEADSRSRWKNISSPKLQSKELVSTITNMDIIRVNVWQKKIHLSNIEDCDDEEEFVSQNQPINSQKSGQNEGGDGQSNANMSDSFSNSLRILNLSGNKLKQVPSCLACCCPRLTKLDVSINEISCIGPVECLPSSLRHLNLSHNQLVRCFTSHIQPMDPLLLVCQAPIVEDLSADNSHHRRPINNNSYSVSRHSRSRSKSVARNQRSLSVIRASEEQRQGSSNEGGIEPCAHRSHCRFEALKTLNLSHNSLQTVDLLVAFGGSVNLERFNWKENGQQMKSYVMFPALTNLDLSHNKLRSIPGTISLLSYLSVLNVTANSELDLLPPELGLLDKLWNVGLRECPLRKEEEPLRSMVNDKRESYKTIEILMYLRNKLENSKLYPKLKLMILGGPEVGKSTMLQQMRQEGNMSKKSLQSESWAQRLGHSPIKAMPTASKTTGSHATNYQLLSAIRKGFPVDVSEWSFEPKKSSKSGPAANVQDPPLGPVTFRAWDFSGLQKEFAIIQQYFFTRRCLYLVVWKVTEGEIALNEIHNWLLAIQTRAPNSTVLIVGTHADYVKDNHDQRFPREYLEELDASIQERFVNVSDADKRGLPRVIASLYVSSKSREDIRSLCSLLYQVAGEMRSIGSGSGRKSKLLVQKVPASFVALEKISVSVTDELRMKGEEPILRFDDFWVLATTQMIEEYGKPFRDILEFRQACNFLHENGIIVHFDDTALRDFVFIDPPWLCALLRAAVAGSSTKSTSLATMYQQSFVDRHSLYSSLKFALRQFGAMSQLVLAARGQSQGGSAAEKVKFRLFRACLLNLLSKFELALPCLNKMVVLPSLLPDEYLLRADYPGAKVRIRTKIDKWQLRHCPSMNNSLTVDASNSMASSTGAMVSPIRQYLAHRRLVRTLAYSNSIDEEPNRQKAVPKSTVTHGDSRLSLRRKSSAVNSSNFIPPPKISAEHNILRRLYVMQYIPPGFWPRLTTRLLDDEKLCATLTKLFVVTGYSPVVQTDSDDNHEQQPIDNSTILITPNLSGLTQAINIYGNISLNRAGDPKAYKNQPEEKETSFILNAIGNRKSGPPSPNRCCDQDNSQDILSGNDATGQDRPPGPTNPNNDQGGFEWLLWQTGIEISAFGTYLFSLKQFLPLANVRDVNYSTLELEKRWEDGVWRSLALDNNVFLLEIIIPALSLKVEWNGFIYHLEMDRTICTKFLSIITNIIDDLLEDWFPALGTRFVHSSEGKLLVDRLIPCYHCARQIVQADNSGKRNGKQDLSNSMSLTKIANKVWKNVYWKRGIHFL</sequence>
<keyword evidence="2" id="KW-0433">Leucine-rich repeat</keyword>
<evidence type="ECO:0000256" key="2">
    <source>
        <dbReference type="ARBA" id="ARBA00022614"/>
    </source>
</evidence>
<dbReference type="InterPro" id="IPR020859">
    <property type="entry name" value="ROC"/>
</dbReference>
<dbReference type="Gene3D" id="1.25.40.20">
    <property type="entry name" value="Ankyrin repeat-containing domain"/>
    <property type="match status" value="3"/>
</dbReference>
<dbReference type="PANTHER" id="PTHR24198">
    <property type="entry name" value="ANKYRIN REPEAT AND PROTEIN KINASE DOMAIN-CONTAINING PROTEIN"/>
    <property type="match status" value="1"/>
</dbReference>
<feature type="compositionally biased region" description="Polar residues" evidence="7">
    <location>
        <begin position="1795"/>
        <end position="1808"/>
    </location>
</feature>
<dbReference type="PRINTS" id="PR01415">
    <property type="entry name" value="ANKYRIN"/>
</dbReference>
<feature type="domain" description="Roc" evidence="8">
    <location>
        <begin position="1100"/>
        <end position="1345"/>
    </location>
</feature>
<feature type="repeat" description="ANK" evidence="6">
    <location>
        <begin position="43"/>
        <end position="75"/>
    </location>
</feature>
<evidence type="ECO:0000256" key="6">
    <source>
        <dbReference type="PROSITE-ProRule" id="PRU00023"/>
    </source>
</evidence>
<dbReference type="SUPFAM" id="SSF52058">
    <property type="entry name" value="L domain-like"/>
    <property type="match status" value="1"/>
</dbReference>
<proteinExistence type="predicted"/>
<feature type="region of interest" description="Disordered" evidence="7">
    <location>
        <begin position="1624"/>
        <end position="1646"/>
    </location>
</feature>
<feature type="repeat" description="ANK" evidence="6">
    <location>
        <begin position="362"/>
        <end position="394"/>
    </location>
</feature>
<keyword evidence="4" id="KW-0547">Nucleotide-binding</keyword>
<name>A0AAD4R3M0_9BILA</name>
<keyword evidence="5 6" id="KW-0040">ANK repeat</keyword>
<feature type="region of interest" description="Disordered" evidence="7">
    <location>
        <begin position="688"/>
        <end position="735"/>
    </location>
</feature>
<dbReference type="InterPro" id="IPR003591">
    <property type="entry name" value="Leu-rich_rpt_typical-subtyp"/>
</dbReference>
<dbReference type="Pfam" id="PF13855">
    <property type="entry name" value="LRR_8"/>
    <property type="match status" value="1"/>
</dbReference>
<evidence type="ECO:0000256" key="3">
    <source>
        <dbReference type="ARBA" id="ARBA00022737"/>
    </source>
</evidence>
<dbReference type="PANTHER" id="PTHR24198:SF165">
    <property type="entry name" value="ANKYRIN REPEAT-CONTAINING PROTEIN-RELATED"/>
    <property type="match status" value="1"/>
</dbReference>
<dbReference type="SUPFAM" id="SSF52540">
    <property type="entry name" value="P-loop containing nucleoside triphosphate hydrolases"/>
    <property type="match status" value="1"/>
</dbReference>
<dbReference type="InterPro" id="IPR001611">
    <property type="entry name" value="Leu-rich_rpt"/>
</dbReference>
<dbReference type="Gene3D" id="3.80.10.10">
    <property type="entry name" value="Ribonuclease Inhibitor"/>
    <property type="match status" value="3"/>
</dbReference>
<feature type="compositionally biased region" description="Polar residues" evidence="7">
    <location>
        <begin position="695"/>
        <end position="713"/>
    </location>
</feature>
<dbReference type="PROSITE" id="PS50297">
    <property type="entry name" value="ANK_REP_REGION"/>
    <property type="match status" value="3"/>
</dbReference>
<protein>
    <submittedName>
        <fullName evidence="9">Ankyrin repeats (3 copies) domain-containing protein</fullName>
    </submittedName>
</protein>
<dbReference type="Pfam" id="PF12796">
    <property type="entry name" value="Ank_2"/>
    <property type="match status" value="4"/>
</dbReference>
<feature type="region of interest" description="Disordered" evidence="7">
    <location>
        <begin position="1779"/>
        <end position="1823"/>
    </location>
</feature>
<dbReference type="InterPro" id="IPR036770">
    <property type="entry name" value="Ankyrin_rpt-contain_sf"/>
</dbReference>
<feature type="region of interest" description="Disordered" evidence="7">
    <location>
        <begin position="777"/>
        <end position="805"/>
    </location>
</feature>
<dbReference type="GO" id="GO:0000166">
    <property type="term" value="F:nucleotide binding"/>
    <property type="evidence" value="ECO:0007669"/>
    <property type="project" value="UniProtKB-KW"/>
</dbReference>
<feature type="region of interest" description="Disordered" evidence="7">
    <location>
        <begin position="898"/>
        <end position="951"/>
    </location>
</feature>
<dbReference type="Pfam" id="PF08477">
    <property type="entry name" value="Roc"/>
    <property type="match status" value="1"/>
</dbReference>
<dbReference type="PROSITE" id="PS50088">
    <property type="entry name" value="ANK_REPEAT"/>
    <property type="match status" value="4"/>
</dbReference>
<comment type="caution">
    <text evidence="9">The sequence shown here is derived from an EMBL/GenBank/DDBJ whole genome shotgun (WGS) entry which is preliminary data.</text>
</comment>
<dbReference type="SMART" id="SM00369">
    <property type="entry name" value="LRR_TYP"/>
    <property type="match status" value="8"/>
</dbReference>
<dbReference type="PROSITE" id="PS51450">
    <property type="entry name" value="LRR"/>
    <property type="match status" value="4"/>
</dbReference>